<gene>
    <name evidence="3" type="ORF">GIB67_009665</name>
</gene>
<evidence type="ECO:0000313" key="4">
    <source>
        <dbReference type="Proteomes" id="UP000541444"/>
    </source>
</evidence>
<dbReference type="GO" id="GO:0006412">
    <property type="term" value="P:translation"/>
    <property type="evidence" value="ECO:0007669"/>
    <property type="project" value="InterPro"/>
</dbReference>
<keyword evidence="4" id="KW-1185">Reference proteome</keyword>
<organism evidence="3 4">
    <name type="scientific">Kingdonia uniflora</name>
    <dbReference type="NCBI Taxonomy" id="39325"/>
    <lineage>
        <taxon>Eukaryota</taxon>
        <taxon>Viridiplantae</taxon>
        <taxon>Streptophyta</taxon>
        <taxon>Embryophyta</taxon>
        <taxon>Tracheophyta</taxon>
        <taxon>Spermatophyta</taxon>
        <taxon>Magnoliopsida</taxon>
        <taxon>Ranunculales</taxon>
        <taxon>Circaeasteraceae</taxon>
        <taxon>Kingdonia</taxon>
    </lineage>
</organism>
<evidence type="ECO:0000313" key="3">
    <source>
        <dbReference type="EMBL" id="KAF6139818.1"/>
    </source>
</evidence>
<dbReference type="PANTHER" id="PTHR11489">
    <property type="entry name" value="40S RIBOSOMAL PROTEIN SA"/>
    <property type="match status" value="1"/>
</dbReference>
<proteinExistence type="predicted"/>
<dbReference type="GO" id="GO:0003735">
    <property type="term" value="F:structural constituent of ribosome"/>
    <property type="evidence" value="ECO:0007669"/>
    <property type="project" value="InterPro"/>
</dbReference>
<name>A0A7J7LB76_9MAGN</name>
<evidence type="ECO:0000256" key="1">
    <source>
        <dbReference type="ARBA" id="ARBA00022980"/>
    </source>
</evidence>
<dbReference type="Proteomes" id="UP000541444">
    <property type="component" value="Unassembled WGS sequence"/>
</dbReference>
<reference evidence="3 4" key="1">
    <citation type="journal article" date="2020" name="IScience">
        <title>Genome Sequencing of the Endangered Kingdonia uniflora (Circaeasteraceae, Ranunculales) Reveals Potential Mechanisms of Evolutionary Specialization.</title>
        <authorList>
            <person name="Sun Y."/>
            <person name="Deng T."/>
            <person name="Zhang A."/>
            <person name="Moore M.J."/>
            <person name="Landis J.B."/>
            <person name="Lin N."/>
            <person name="Zhang H."/>
            <person name="Zhang X."/>
            <person name="Huang J."/>
            <person name="Zhang X."/>
            <person name="Sun H."/>
            <person name="Wang H."/>
        </authorList>
    </citation>
    <scope>NUCLEOTIDE SEQUENCE [LARGE SCALE GENOMIC DNA]</scope>
    <source>
        <strain evidence="3">TB1705</strain>
        <tissue evidence="3">Leaf</tissue>
    </source>
</reference>
<evidence type="ECO:0008006" key="5">
    <source>
        <dbReference type="Google" id="ProtNLM"/>
    </source>
</evidence>
<keyword evidence="2" id="KW-0687">Ribonucleoprotein</keyword>
<dbReference type="AlphaFoldDB" id="A0A7J7LB76"/>
<dbReference type="SUPFAM" id="SSF52313">
    <property type="entry name" value="Ribosomal protein S2"/>
    <property type="match status" value="1"/>
</dbReference>
<evidence type="ECO:0000256" key="2">
    <source>
        <dbReference type="ARBA" id="ARBA00023274"/>
    </source>
</evidence>
<sequence>MRYVDIGIPANNKGKQSIGCLFWLLARMVSQMRGTIPPGQKWDVMVDLFFYREPEETKEQEEEAPVYTEGYTGPPAVDWSEVPAIPALTGVEWTAQPVAVEAAGNGWDDAPAPLIAV</sequence>
<dbReference type="GO" id="GO:0015935">
    <property type="term" value="C:small ribosomal subunit"/>
    <property type="evidence" value="ECO:0007669"/>
    <property type="project" value="InterPro"/>
</dbReference>
<accession>A0A7J7LB76</accession>
<comment type="caution">
    <text evidence="3">The sequence shown here is derived from an EMBL/GenBank/DDBJ whole genome shotgun (WGS) entry which is preliminary data.</text>
</comment>
<dbReference type="InterPro" id="IPR023591">
    <property type="entry name" value="Ribosomal_uS2_flav_dom_sf"/>
</dbReference>
<dbReference type="Gene3D" id="3.40.50.10490">
    <property type="entry name" value="Glucose-6-phosphate isomerase like protein, domain 1"/>
    <property type="match status" value="1"/>
</dbReference>
<dbReference type="InterPro" id="IPR005707">
    <property type="entry name" value="Ribosomal_uS2_euk/arc"/>
</dbReference>
<dbReference type="EMBL" id="JACGCM010002435">
    <property type="protein sequence ID" value="KAF6139818.1"/>
    <property type="molecule type" value="Genomic_DNA"/>
</dbReference>
<dbReference type="OrthoDB" id="414863at2759"/>
<protein>
    <recommendedName>
        <fullName evidence="5">40S ribosomal protein SA</fullName>
    </recommendedName>
</protein>
<keyword evidence="1" id="KW-0689">Ribosomal protein</keyword>